<accession>A0ABW4KXK1</accession>
<dbReference type="EMBL" id="JBHUEJ010000035">
    <property type="protein sequence ID" value="MFD1711867.1"/>
    <property type="molecule type" value="Genomic_DNA"/>
</dbReference>
<keyword evidence="3" id="KW-1185">Reference proteome</keyword>
<proteinExistence type="predicted"/>
<protein>
    <submittedName>
        <fullName evidence="2">Uncharacterized protein</fullName>
    </submittedName>
</protein>
<gene>
    <name evidence="2" type="ORF">ACFSF0_14725</name>
</gene>
<evidence type="ECO:0000256" key="1">
    <source>
        <dbReference type="SAM" id="MobiDB-lite"/>
    </source>
</evidence>
<name>A0ABW4KXK1_9BURK</name>
<dbReference type="Proteomes" id="UP001597304">
    <property type="component" value="Unassembled WGS sequence"/>
</dbReference>
<feature type="region of interest" description="Disordered" evidence="1">
    <location>
        <begin position="176"/>
        <end position="204"/>
    </location>
</feature>
<dbReference type="RefSeq" id="WP_147914764.1">
    <property type="nucleotide sequence ID" value="NZ_JBHUEJ010000035.1"/>
</dbReference>
<reference evidence="3" key="1">
    <citation type="journal article" date="2019" name="Int. J. Syst. Evol. Microbiol.">
        <title>The Global Catalogue of Microorganisms (GCM) 10K type strain sequencing project: providing services to taxonomists for standard genome sequencing and annotation.</title>
        <authorList>
            <consortium name="The Broad Institute Genomics Platform"/>
            <consortium name="The Broad Institute Genome Sequencing Center for Infectious Disease"/>
            <person name="Wu L."/>
            <person name="Ma J."/>
        </authorList>
    </citation>
    <scope>NUCLEOTIDE SEQUENCE [LARGE SCALE GENOMIC DNA]</scope>
    <source>
        <strain evidence="3">LMG 29247</strain>
    </source>
</reference>
<evidence type="ECO:0000313" key="3">
    <source>
        <dbReference type="Proteomes" id="UP001597304"/>
    </source>
</evidence>
<evidence type="ECO:0000313" key="2">
    <source>
        <dbReference type="EMBL" id="MFD1711867.1"/>
    </source>
</evidence>
<organism evidence="2 3">
    <name type="scientific">Ottowia flava</name>
    <dbReference type="NCBI Taxonomy" id="2675430"/>
    <lineage>
        <taxon>Bacteria</taxon>
        <taxon>Pseudomonadati</taxon>
        <taxon>Pseudomonadota</taxon>
        <taxon>Betaproteobacteria</taxon>
        <taxon>Burkholderiales</taxon>
        <taxon>Comamonadaceae</taxon>
        <taxon>Ottowia</taxon>
    </lineage>
</organism>
<sequence>MSSANDLPATDARARRAERLAVAQALPGVALDWAAIDACPAWLARSPAERELLCAHAGAWWLAASLRACIDGKRLTRVCEMLGEPRLNALREAPAIARAEALGQAPSSLLPSADDMPHHLLACGRALLGWSLPARARAPVLAAMGWAADDSHHAVFDAHADWAHQALEAALSDTAPAPTAADDGVVPELAQATDQLPDGAAPTE</sequence>
<comment type="caution">
    <text evidence="2">The sequence shown here is derived from an EMBL/GenBank/DDBJ whole genome shotgun (WGS) entry which is preliminary data.</text>
</comment>